<dbReference type="VEuPathDB" id="VectorBase:AFAF003177"/>
<sequence>MLVPVTPGIIADSTAPPPRPFFHRCIQHPLSVCPLPNVANVSFYCSVFVVSRRVTSCQIVSSPRTAGAGIVVTKTATTAAIAVVAPTARNAVAMATGSSLNNCVTTVAGAVCSGPSVTSQAQQPILTLAANPSSAATTGMKVNQPTLQHQRIQSMHHIHHHHHHQLINGIPAAAGQRMPAAAAAAATTHNPAAGWPMVEPVFHFGPGFELETRPFCPTHTPPSEHVVLFHVRPGVAVTFQIAGNRETIRGREQRQPSTSRSQTQSSPHQQQQQQVAVDGTQKGDKFDFQMDLHLLAALGDPSRSALAYAYVRRVTPKSPR</sequence>
<feature type="region of interest" description="Disordered" evidence="1">
    <location>
        <begin position="243"/>
        <end position="282"/>
    </location>
</feature>
<dbReference type="Proteomes" id="UP000075886">
    <property type="component" value="Unassembled WGS sequence"/>
</dbReference>
<name>A0A182Q4Z6_9DIPT</name>
<keyword evidence="3" id="KW-1185">Reference proteome</keyword>
<dbReference type="EnsemblMetazoa" id="AFAF003177-RA">
    <property type="protein sequence ID" value="AFAF003177-PA"/>
    <property type="gene ID" value="AFAF003177"/>
</dbReference>
<proteinExistence type="predicted"/>
<evidence type="ECO:0000313" key="2">
    <source>
        <dbReference type="EnsemblMetazoa" id="AFAF003177-PA"/>
    </source>
</evidence>
<evidence type="ECO:0000313" key="3">
    <source>
        <dbReference type="Proteomes" id="UP000075886"/>
    </source>
</evidence>
<dbReference type="AlphaFoldDB" id="A0A182Q4Z6"/>
<feature type="compositionally biased region" description="Low complexity" evidence="1">
    <location>
        <begin position="255"/>
        <end position="274"/>
    </location>
</feature>
<reference evidence="2" key="2">
    <citation type="submission" date="2020-05" db="UniProtKB">
        <authorList>
            <consortium name="EnsemblMetazoa"/>
        </authorList>
    </citation>
    <scope>IDENTIFICATION</scope>
    <source>
        <strain evidence="2">FAR1</strain>
    </source>
</reference>
<organism evidence="2 3">
    <name type="scientific">Anopheles farauti</name>
    <dbReference type="NCBI Taxonomy" id="69004"/>
    <lineage>
        <taxon>Eukaryota</taxon>
        <taxon>Metazoa</taxon>
        <taxon>Ecdysozoa</taxon>
        <taxon>Arthropoda</taxon>
        <taxon>Hexapoda</taxon>
        <taxon>Insecta</taxon>
        <taxon>Pterygota</taxon>
        <taxon>Neoptera</taxon>
        <taxon>Endopterygota</taxon>
        <taxon>Diptera</taxon>
        <taxon>Nematocera</taxon>
        <taxon>Culicoidea</taxon>
        <taxon>Culicidae</taxon>
        <taxon>Anophelinae</taxon>
        <taxon>Anopheles</taxon>
    </lineage>
</organism>
<dbReference type="EMBL" id="AXCN02000862">
    <property type="status" value="NOT_ANNOTATED_CDS"/>
    <property type="molecule type" value="Genomic_DNA"/>
</dbReference>
<accession>A0A182Q4Z6</accession>
<evidence type="ECO:0000256" key="1">
    <source>
        <dbReference type="SAM" id="MobiDB-lite"/>
    </source>
</evidence>
<reference evidence="3" key="1">
    <citation type="submission" date="2014-01" db="EMBL/GenBank/DDBJ databases">
        <title>The Genome Sequence of Anopheles farauti FAR1 (V2).</title>
        <authorList>
            <consortium name="The Broad Institute Genomics Platform"/>
            <person name="Neafsey D.E."/>
            <person name="Besansky N."/>
            <person name="Howell P."/>
            <person name="Walton C."/>
            <person name="Young S.K."/>
            <person name="Zeng Q."/>
            <person name="Gargeya S."/>
            <person name="Fitzgerald M."/>
            <person name="Haas B."/>
            <person name="Abouelleil A."/>
            <person name="Allen A.W."/>
            <person name="Alvarado L."/>
            <person name="Arachchi H.M."/>
            <person name="Berlin A.M."/>
            <person name="Chapman S.B."/>
            <person name="Gainer-Dewar J."/>
            <person name="Goldberg J."/>
            <person name="Griggs A."/>
            <person name="Gujja S."/>
            <person name="Hansen M."/>
            <person name="Howarth C."/>
            <person name="Imamovic A."/>
            <person name="Ireland A."/>
            <person name="Larimer J."/>
            <person name="McCowan C."/>
            <person name="Murphy C."/>
            <person name="Pearson M."/>
            <person name="Poon T.W."/>
            <person name="Priest M."/>
            <person name="Roberts A."/>
            <person name="Saif S."/>
            <person name="Shea T."/>
            <person name="Sisk P."/>
            <person name="Sykes S."/>
            <person name="Wortman J."/>
            <person name="Nusbaum C."/>
            <person name="Birren B."/>
        </authorList>
    </citation>
    <scope>NUCLEOTIDE SEQUENCE [LARGE SCALE GENOMIC DNA]</scope>
    <source>
        <strain evidence="3">FAR1</strain>
    </source>
</reference>
<protein>
    <submittedName>
        <fullName evidence="2">Uncharacterized protein</fullName>
    </submittedName>
</protein>